<dbReference type="PANTHER" id="PTHR36168">
    <property type="entry name" value="CHROMOSOME 1, WHOLE GENOME SHOTGUN SEQUENCE"/>
    <property type="match status" value="1"/>
</dbReference>
<evidence type="ECO:0000256" key="1">
    <source>
        <dbReference type="SAM" id="MobiDB-lite"/>
    </source>
</evidence>
<feature type="domain" description="AAA protein C-terminal winged helix" evidence="3">
    <location>
        <begin position="391"/>
        <end position="509"/>
    </location>
</feature>
<feature type="domain" description="Orc1-like AAA ATPase" evidence="2">
    <location>
        <begin position="142"/>
        <end position="288"/>
    </location>
</feature>
<accession>A0A1L9RWB4</accession>
<dbReference type="Pfam" id="PF13191">
    <property type="entry name" value="AAA_16"/>
    <property type="match status" value="1"/>
</dbReference>
<dbReference type="InterPro" id="IPR027417">
    <property type="entry name" value="P-loop_NTPase"/>
</dbReference>
<proteinExistence type="predicted"/>
<feature type="compositionally biased region" description="Low complexity" evidence="1">
    <location>
        <begin position="43"/>
        <end position="57"/>
    </location>
</feature>
<evidence type="ECO:0000313" key="5">
    <source>
        <dbReference type="Proteomes" id="UP000184383"/>
    </source>
</evidence>
<gene>
    <name evidence="4" type="ORF">ASPWEDRAFT_49268</name>
</gene>
<feature type="region of interest" description="Disordered" evidence="1">
    <location>
        <begin position="40"/>
        <end position="72"/>
    </location>
</feature>
<dbReference type="STRING" id="1073089.A0A1L9RWB4"/>
<keyword evidence="5" id="KW-1185">Reference proteome</keyword>
<dbReference type="RefSeq" id="XP_040692891.1">
    <property type="nucleotide sequence ID" value="XM_040837246.1"/>
</dbReference>
<dbReference type="Pfam" id="PF24913">
    <property type="entry name" value="WHD_AAA_fung"/>
    <property type="match status" value="1"/>
</dbReference>
<evidence type="ECO:0000259" key="3">
    <source>
        <dbReference type="Pfam" id="PF24913"/>
    </source>
</evidence>
<evidence type="ECO:0000259" key="2">
    <source>
        <dbReference type="Pfam" id="PF13191"/>
    </source>
</evidence>
<dbReference type="AlphaFoldDB" id="A0A1L9RWB4"/>
<dbReference type="SUPFAM" id="SSF52540">
    <property type="entry name" value="P-loop containing nucleoside triphosphate hydrolases"/>
    <property type="match status" value="1"/>
</dbReference>
<evidence type="ECO:0000313" key="4">
    <source>
        <dbReference type="EMBL" id="OJJ39215.1"/>
    </source>
</evidence>
<dbReference type="Proteomes" id="UP000184383">
    <property type="component" value="Unassembled WGS sequence"/>
</dbReference>
<dbReference type="InterPro" id="IPR041664">
    <property type="entry name" value="AAA_16"/>
</dbReference>
<name>A0A1L9RWB4_ASPWE</name>
<feature type="compositionally biased region" description="Basic and acidic residues" evidence="1">
    <location>
        <begin position="61"/>
        <end position="72"/>
    </location>
</feature>
<dbReference type="PANTHER" id="PTHR36168:SF1">
    <property type="entry name" value="ORC1-LIKE AAA ATPASE DOMAIN-CONTAINING PROTEIN"/>
    <property type="match status" value="1"/>
</dbReference>
<protein>
    <recommendedName>
        <fullName evidence="6">Orc1-like AAA ATPase domain-containing protein</fullName>
    </recommendedName>
</protein>
<reference evidence="5" key="1">
    <citation type="journal article" date="2017" name="Genome Biol.">
        <title>Comparative genomics reveals high biological diversity and specific adaptations in the industrially and medically important fungal genus Aspergillus.</title>
        <authorList>
            <person name="de Vries R.P."/>
            <person name="Riley R."/>
            <person name="Wiebenga A."/>
            <person name="Aguilar-Osorio G."/>
            <person name="Amillis S."/>
            <person name="Uchima C.A."/>
            <person name="Anderluh G."/>
            <person name="Asadollahi M."/>
            <person name="Askin M."/>
            <person name="Barry K."/>
            <person name="Battaglia E."/>
            <person name="Bayram O."/>
            <person name="Benocci T."/>
            <person name="Braus-Stromeyer S.A."/>
            <person name="Caldana C."/>
            <person name="Canovas D."/>
            <person name="Cerqueira G.C."/>
            <person name="Chen F."/>
            <person name="Chen W."/>
            <person name="Choi C."/>
            <person name="Clum A."/>
            <person name="Dos Santos R.A."/>
            <person name="Damasio A.R."/>
            <person name="Diallinas G."/>
            <person name="Emri T."/>
            <person name="Fekete E."/>
            <person name="Flipphi M."/>
            <person name="Freyberg S."/>
            <person name="Gallo A."/>
            <person name="Gournas C."/>
            <person name="Habgood R."/>
            <person name="Hainaut M."/>
            <person name="Harispe M.L."/>
            <person name="Henrissat B."/>
            <person name="Hilden K.S."/>
            <person name="Hope R."/>
            <person name="Hossain A."/>
            <person name="Karabika E."/>
            <person name="Karaffa L."/>
            <person name="Karanyi Z."/>
            <person name="Krasevec N."/>
            <person name="Kuo A."/>
            <person name="Kusch H."/>
            <person name="LaButti K."/>
            <person name="Lagendijk E.L."/>
            <person name="Lapidus A."/>
            <person name="Levasseur A."/>
            <person name="Lindquist E."/>
            <person name="Lipzen A."/>
            <person name="Logrieco A.F."/>
            <person name="MacCabe A."/>
            <person name="Maekelae M.R."/>
            <person name="Malavazi I."/>
            <person name="Melin P."/>
            <person name="Meyer V."/>
            <person name="Mielnichuk N."/>
            <person name="Miskei M."/>
            <person name="Molnar A.P."/>
            <person name="Mule G."/>
            <person name="Ngan C.Y."/>
            <person name="Orejas M."/>
            <person name="Orosz E."/>
            <person name="Ouedraogo J.P."/>
            <person name="Overkamp K.M."/>
            <person name="Park H.-S."/>
            <person name="Perrone G."/>
            <person name="Piumi F."/>
            <person name="Punt P.J."/>
            <person name="Ram A.F."/>
            <person name="Ramon A."/>
            <person name="Rauscher S."/>
            <person name="Record E."/>
            <person name="Riano-Pachon D.M."/>
            <person name="Robert V."/>
            <person name="Roehrig J."/>
            <person name="Ruller R."/>
            <person name="Salamov A."/>
            <person name="Salih N.S."/>
            <person name="Samson R.A."/>
            <person name="Sandor E."/>
            <person name="Sanguinetti M."/>
            <person name="Schuetze T."/>
            <person name="Sepcic K."/>
            <person name="Shelest E."/>
            <person name="Sherlock G."/>
            <person name="Sophianopoulou V."/>
            <person name="Squina F.M."/>
            <person name="Sun H."/>
            <person name="Susca A."/>
            <person name="Todd R.B."/>
            <person name="Tsang A."/>
            <person name="Unkles S.E."/>
            <person name="van de Wiele N."/>
            <person name="van Rossen-Uffink D."/>
            <person name="Oliveira J.V."/>
            <person name="Vesth T.C."/>
            <person name="Visser J."/>
            <person name="Yu J.-H."/>
            <person name="Zhou M."/>
            <person name="Andersen M.R."/>
            <person name="Archer D.B."/>
            <person name="Baker S.E."/>
            <person name="Benoit I."/>
            <person name="Brakhage A.A."/>
            <person name="Braus G.H."/>
            <person name="Fischer R."/>
            <person name="Frisvad J.C."/>
            <person name="Goldman G.H."/>
            <person name="Houbraken J."/>
            <person name="Oakley B."/>
            <person name="Pocsi I."/>
            <person name="Scazzocchio C."/>
            <person name="Seiboth B."/>
            <person name="vanKuyk P.A."/>
            <person name="Wortman J."/>
            <person name="Dyer P.S."/>
            <person name="Grigoriev I.V."/>
        </authorList>
    </citation>
    <scope>NUCLEOTIDE SEQUENCE [LARGE SCALE GENOMIC DNA]</scope>
    <source>
        <strain evidence="5">DTO 134E9</strain>
    </source>
</reference>
<organism evidence="4 5">
    <name type="scientific">Aspergillus wentii DTO 134E9</name>
    <dbReference type="NCBI Taxonomy" id="1073089"/>
    <lineage>
        <taxon>Eukaryota</taxon>
        <taxon>Fungi</taxon>
        <taxon>Dikarya</taxon>
        <taxon>Ascomycota</taxon>
        <taxon>Pezizomycotina</taxon>
        <taxon>Eurotiomycetes</taxon>
        <taxon>Eurotiomycetidae</taxon>
        <taxon>Eurotiales</taxon>
        <taxon>Aspergillaceae</taxon>
        <taxon>Aspergillus</taxon>
        <taxon>Aspergillus subgen. Cremei</taxon>
    </lineage>
</organism>
<dbReference type="InterPro" id="IPR056808">
    <property type="entry name" value="HTH_AAA"/>
</dbReference>
<dbReference type="VEuPathDB" id="FungiDB:ASPWEDRAFT_49268"/>
<dbReference type="OrthoDB" id="511599at2759"/>
<dbReference type="GeneID" id="63753094"/>
<dbReference type="EMBL" id="KV878210">
    <property type="protein sequence ID" value="OJJ39215.1"/>
    <property type="molecule type" value="Genomic_DNA"/>
</dbReference>
<sequence length="558" mass="63960">MPLNRNLQRSLVSYARLGLSRQARINRAIPQYRYPYQPSRFFSQDPSPQASPDPTDQNGGDEGRGQGESEHSLKSTVLKMFESAATTFASIVILGAAGYSYHRYYKWLILDKMENAFTPGDPALELAGVEAGKHQYHHHEHWVTRDEQARIDRIISGQVAGHYYLMVGEKGTGKTSMLLEAMRKINGEGIAMFEAHADLEIFRIRLGKALDFEFHEDYIGSLFSIRGPRDTTPLLDIERAFNKLEKVALNRRRSGKSPLVLIMNSTHLVRDDHDGQDLLEMIQQRAEQWAASGLVTTVLNSDDYWVYERLKRYATRMEVIPVTDLPKDKAIAALRNYRQQYFNEELSSDILDEIYKKVGGRLSYLNRVAKAENCLNLCDTICQAEKTWFLNKCWILGPEMDDDVMDEQKYSSAAMVLAKALVDLEDEMEIFHPERGHILPQIPLHKAREIMTRADFIQSYDHENIFTIDSRAMVRADSVPMQNAFREICKIPGFDKHLEGTLERIGDIESLGRTRELTIKDLWNQGKYKIALQDPRGRENGTIEFSVMEQENGDEKDD</sequence>
<evidence type="ECO:0008006" key="6">
    <source>
        <dbReference type="Google" id="ProtNLM"/>
    </source>
</evidence>